<protein>
    <submittedName>
        <fullName evidence="1">Uncharacterized protein</fullName>
    </submittedName>
</protein>
<organism evidence="1 2">
    <name type="scientific">Channa striata</name>
    <name type="common">Snakehead murrel</name>
    <name type="synonym">Ophicephalus striatus</name>
    <dbReference type="NCBI Taxonomy" id="64152"/>
    <lineage>
        <taxon>Eukaryota</taxon>
        <taxon>Metazoa</taxon>
        <taxon>Chordata</taxon>
        <taxon>Craniata</taxon>
        <taxon>Vertebrata</taxon>
        <taxon>Euteleostomi</taxon>
        <taxon>Actinopterygii</taxon>
        <taxon>Neopterygii</taxon>
        <taxon>Teleostei</taxon>
        <taxon>Neoteleostei</taxon>
        <taxon>Acanthomorphata</taxon>
        <taxon>Anabantaria</taxon>
        <taxon>Anabantiformes</taxon>
        <taxon>Channoidei</taxon>
        <taxon>Channidae</taxon>
        <taxon>Channa</taxon>
    </lineage>
</organism>
<gene>
    <name evidence="1" type="ORF">Q5P01_021242</name>
</gene>
<proteinExistence type="predicted"/>
<sequence length="73" mass="7849">MESKPGSDNRTGSCSAKSLLLCQIITWTGYSDGARGADNGHCHGPSARAAAAAKNVNYRVHDKVRQAQERKTF</sequence>
<dbReference type="AlphaFoldDB" id="A0AA88LUL9"/>
<evidence type="ECO:0000313" key="2">
    <source>
        <dbReference type="Proteomes" id="UP001187415"/>
    </source>
</evidence>
<reference evidence="1" key="1">
    <citation type="submission" date="2023-07" db="EMBL/GenBank/DDBJ databases">
        <title>Chromosome-level Genome Assembly of Striped Snakehead (Channa striata).</title>
        <authorList>
            <person name="Liu H."/>
        </authorList>
    </citation>
    <scope>NUCLEOTIDE SEQUENCE</scope>
    <source>
        <strain evidence="1">Gz</strain>
        <tissue evidence="1">Muscle</tissue>
    </source>
</reference>
<comment type="caution">
    <text evidence="1">The sequence shown here is derived from an EMBL/GenBank/DDBJ whole genome shotgun (WGS) entry which is preliminary data.</text>
</comment>
<keyword evidence="2" id="KW-1185">Reference proteome</keyword>
<accession>A0AA88LUL9</accession>
<dbReference type="Proteomes" id="UP001187415">
    <property type="component" value="Unassembled WGS sequence"/>
</dbReference>
<dbReference type="EMBL" id="JAUPFM010000017">
    <property type="protein sequence ID" value="KAK2824067.1"/>
    <property type="molecule type" value="Genomic_DNA"/>
</dbReference>
<name>A0AA88LUL9_CHASR</name>
<evidence type="ECO:0000313" key="1">
    <source>
        <dbReference type="EMBL" id="KAK2824067.1"/>
    </source>
</evidence>